<reference evidence="12 13" key="2">
    <citation type="journal article" date="2008" name="Nature">
        <title>The Phaeodactylum genome reveals the evolutionary history of diatom genomes.</title>
        <authorList>
            <person name="Bowler C."/>
            <person name="Allen A.E."/>
            <person name="Badger J.H."/>
            <person name="Grimwood J."/>
            <person name="Jabbari K."/>
            <person name="Kuo A."/>
            <person name="Maheswari U."/>
            <person name="Martens C."/>
            <person name="Maumus F."/>
            <person name="Otillar R.P."/>
            <person name="Rayko E."/>
            <person name="Salamov A."/>
            <person name="Vandepoele K."/>
            <person name="Beszteri B."/>
            <person name="Gruber A."/>
            <person name="Heijde M."/>
            <person name="Katinka M."/>
            <person name="Mock T."/>
            <person name="Valentin K."/>
            <person name="Verret F."/>
            <person name="Berges J.A."/>
            <person name="Brownlee C."/>
            <person name="Cadoret J.P."/>
            <person name="Chiovitti A."/>
            <person name="Choi C.J."/>
            <person name="Coesel S."/>
            <person name="De Martino A."/>
            <person name="Detter J.C."/>
            <person name="Durkin C."/>
            <person name="Falciatore A."/>
            <person name="Fournet J."/>
            <person name="Haruta M."/>
            <person name="Huysman M.J."/>
            <person name="Jenkins B.D."/>
            <person name="Jiroutova K."/>
            <person name="Jorgensen R.E."/>
            <person name="Joubert Y."/>
            <person name="Kaplan A."/>
            <person name="Kroger N."/>
            <person name="Kroth P.G."/>
            <person name="La Roche J."/>
            <person name="Lindquist E."/>
            <person name="Lommer M."/>
            <person name="Martin-Jezequel V."/>
            <person name="Lopez P.J."/>
            <person name="Lucas S."/>
            <person name="Mangogna M."/>
            <person name="McGinnis K."/>
            <person name="Medlin L.K."/>
            <person name="Montsant A."/>
            <person name="Oudot-Le Secq M.P."/>
            <person name="Napoli C."/>
            <person name="Obornik M."/>
            <person name="Parker M.S."/>
            <person name="Petit J.L."/>
            <person name="Porcel B.M."/>
            <person name="Poulsen N."/>
            <person name="Robison M."/>
            <person name="Rychlewski L."/>
            <person name="Rynearson T.A."/>
            <person name="Schmutz J."/>
            <person name="Shapiro H."/>
            <person name="Siaut M."/>
            <person name="Stanley M."/>
            <person name="Sussman M.R."/>
            <person name="Taylor A.R."/>
            <person name="Vardi A."/>
            <person name="von Dassow P."/>
            <person name="Vyverman W."/>
            <person name="Willis A."/>
            <person name="Wyrwicz L.S."/>
            <person name="Rokhsar D.S."/>
            <person name="Weissenbach J."/>
            <person name="Armbrust E.V."/>
            <person name="Green B.R."/>
            <person name="Van de Peer Y."/>
            <person name="Grigoriev I.V."/>
        </authorList>
    </citation>
    <scope>NUCLEOTIDE SEQUENCE [LARGE SCALE GENOMIC DNA]</scope>
    <source>
        <strain evidence="12 13">CCMP1335</strain>
    </source>
</reference>
<dbReference type="STRING" id="35128.B8BWA7"/>
<keyword evidence="5" id="KW-0677">Repeat</keyword>
<dbReference type="KEGG" id="tps:THAPSDRAFT_3906"/>
<evidence type="ECO:0000256" key="9">
    <source>
        <dbReference type="ARBA" id="ARBA00023136"/>
    </source>
</evidence>
<evidence type="ECO:0000256" key="7">
    <source>
        <dbReference type="ARBA" id="ARBA00022989"/>
    </source>
</evidence>
<dbReference type="GO" id="GO:0005743">
    <property type="term" value="C:mitochondrial inner membrane"/>
    <property type="evidence" value="ECO:0007669"/>
    <property type="project" value="UniProtKB-SubCell"/>
</dbReference>
<dbReference type="PaxDb" id="35128-Thaps3906"/>
<comment type="similarity">
    <text evidence="2 11">Belongs to the mitochondrial carrier (TC 2.A.29) family.</text>
</comment>
<proteinExistence type="inferred from homology"/>
<evidence type="ECO:0000313" key="12">
    <source>
        <dbReference type="EMBL" id="EED94484.1"/>
    </source>
</evidence>
<gene>
    <name evidence="12" type="ORF">THAPSDRAFT_3906</name>
</gene>
<dbReference type="GeneID" id="7452097"/>
<dbReference type="AlphaFoldDB" id="B8BWA7"/>
<keyword evidence="4 10" id="KW-0812">Transmembrane</keyword>
<dbReference type="PANTHER" id="PTHR45760:SF2">
    <property type="entry name" value="FI19922P1-RELATED"/>
    <property type="match status" value="1"/>
</dbReference>
<dbReference type="InterPro" id="IPR023395">
    <property type="entry name" value="MCP_dom_sf"/>
</dbReference>
<protein>
    <recommendedName>
        <fullName evidence="14">Mitochondrial carrier protein</fullName>
    </recommendedName>
</protein>
<dbReference type="InterPro" id="IPR045315">
    <property type="entry name" value="Mtm1-like"/>
</dbReference>
<dbReference type="Gene3D" id="1.50.40.10">
    <property type="entry name" value="Mitochondrial carrier domain"/>
    <property type="match status" value="1"/>
</dbReference>
<dbReference type="HOGENOM" id="CLU_015166_0_5_1"/>
<evidence type="ECO:0000256" key="1">
    <source>
        <dbReference type="ARBA" id="ARBA00004448"/>
    </source>
</evidence>
<accession>B8BWA7</accession>
<dbReference type="GO" id="GO:0005739">
    <property type="term" value="C:mitochondrion"/>
    <property type="evidence" value="ECO:0000318"/>
    <property type="project" value="GO_Central"/>
</dbReference>
<keyword evidence="13" id="KW-1185">Reference proteome</keyword>
<organism evidence="12 13">
    <name type="scientific">Thalassiosira pseudonana</name>
    <name type="common">Marine diatom</name>
    <name type="synonym">Cyclotella nana</name>
    <dbReference type="NCBI Taxonomy" id="35128"/>
    <lineage>
        <taxon>Eukaryota</taxon>
        <taxon>Sar</taxon>
        <taxon>Stramenopiles</taxon>
        <taxon>Ochrophyta</taxon>
        <taxon>Bacillariophyta</taxon>
        <taxon>Coscinodiscophyceae</taxon>
        <taxon>Thalassiosirophycidae</taxon>
        <taxon>Thalassiosirales</taxon>
        <taxon>Thalassiosiraceae</taxon>
        <taxon>Thalassiosira</taxon>
    </lineage>
</organism>
<evidence type="ECO:0000256" key="10">
    <source>
        <dbReference type="PROSITE-ProRule" id="PRU00282"/>
    </source>
</evidence>
<comment type="subcellular location">
    <subcellularLocation>
        <location evidence="1">Mitochondrion inner membrane</location>
        <topology evidence="1">Multi-pass membrane protein</topology>
    </subcellularLocation>
</comment>
<evidence type="ECO:0000256" key="6">
    <source>
        <dbReference type="ARBA" id="ARBA00022792"/>
    </source>
</evidence>
<feature type="repeat" description="Solcar" evidence="10">
    <location>
        <begin position="33"/>
        <end position="123"/>
    </location>
</feature>
<keyword evidence="6" id="KW-0999">Mitochondrion inner membrane</keyword>
<dbReference type="Pfam" id="PF00153">
    <property type="entry name" value="Mito_carr"/>
    <property type="match status" value="2"/>
</dbReference>
<evidence type="ECO:0000256" key="2">
    <source>
        <dbReference type="ARBA" id="ARBA00006375"/>
    </source>
</evidence>
<evidence type="ECO:0000256" key="8">
    <source>
        <dbReference type="ARBA" id="ARBA00023128"/>
    </source>
</evidence>
<keyword evidence="8" id="KW-0496">Mitochondrion</keyword>
<name>B8BWA7_THAPS</name>
<feature type="repeat" description="Solcar" evidence="10">
    <location>
        <begin position="139"/>
        <end position="232"/>
    </location>
</feature>
<reference evidence="12 13" key="1">
    <citation type="journal article" date="2004" name="Science">
        <title>The genome of the diatom Thalassiosira pseudonana: ecology, evolution, and metabolism.</title>
        <authorList>
            <person name="Armbrust E.V."/>
            <person name="Berges J.A."/>
            <person name="Bowler C."/>
            <person name="Green B.R."/>
            <person name="Martinez D."/>
            <person name="Putnam N.H."/>
            <person name="Zhou S."/>
            <person name="Allen A.E."/>
            <person name="Apt K.E."/>
            <person name="Bechner M."/>
            <person name="Brzezinski M.A."/>
            <person name="Chaal B.K."/>
            <person name="Chiovitti A."/>
            <person name="Davis A.K."/>
            <person name="Demarest M.S."/>
            <person name="Detter J.C."/>
            <person name="Glavina T."/>
            <person name="Goodstein D."/>
            <person name="Hadi M.Z."/>
            <person name="Hellsten U."/>
            <person name="Hildebrand M."/>
            <person name="Jenkins B.D."/>
            <person name="Jurka J."/>
            <person name="Kapitonov V.V."/>
            <person name="Kroger N."/>
            <person name="Lau W.W."/>
            <person name="Lane T.W."/>
            <person name="Larimer F.W."/>
            <person name="Lippmeier J.C."/>
            <person name="Lucas S."/>
            <person name="Medina M."/>
            <person name="Montsant A."/>
            <person name="Obornik M."/>
            <person name="Parker M.S."/>
            <person name="Palenik B."/>
            <person name="Pazour G.J."/>
            <person name="Richardson P.M."/>
            <person name="Rynearson T.A."/>
            <person name="Saito M.A."/>
            <person name="Schwartz D.C."/>
            <person name="Thamatrakoln K."/>
            <person name="Valentin K."/>
            <person name="Vardi A."/>
            <person name="Wilkerson F.P."/>
            <person name="Rokhsar D.S."/>
        </authorList>
    </citation>
    <scope>NUCLEOTIDE SEQUENCE [LARGE SCALE GENOMIC DNA]</scope>
    <source>
        <strain evidence="12 13">CCMP1335</strain>
    </source>
</reference>
<dbReference type="PANTHER" id="PTHR45760">
    <property type="entry name" value="FI19922P1-RELATED"/>
    <property type="match status" value="1"/>
</dbReference>
<dbReference type="Proteomes" id="UP000001449">
    <property type="component" value="Chromosome 3"/>
</dbReference>
<evidence type="ECO:0000256" key="3">
    <source>
        <dbReference type="ARBA" id="ARBA00022448"/>
    </source>
</evidence>
<keyword evidence="7" id="KW-1133">Transmembrane helix</keyword>
<dbReference type="GO" id="GO:0170036">
    <property type="term" value="P:import into the mitochondrion"/>
    <property type="evidence" value="ECO:0000318"/>
    <property type="project" value="GO_Central"/>
</dbReference>
<dbReference type="RefSeq" id="XP_002289048.1">
    <property type="nucleotide sequence ID" value="XM_002289012.1"/>
</dbReference>
<evidence type="ECO:0008006" key="14">
    <source>
        <dbReference type="Google" id="ProtNLM"/>
    </source>
</evidence>
<keyword evidence="9 10" id="KW-0472">Membrane</keyword>
<dbReference type="OMA" id="PLACATM"/>
<dbReference type="InParanoid" id="B8BWA7"/>
<dbReference type="EMBL" id="CM000640">
    <property type="protein sequence ID" value="EED94484.1"/>
    <property type="molecule type" value="Genomic_DNA"/>
</dbReference>
<evidence type="ECO:0000256" key="4">
    <source>
        <dbReference type="ARBA" id="ARBA00022692"/>
    </source>
</evidence>
<evidence type="ECO:0000313" key="13">
    <source>
        <dbReference type="Proteomes" id="UP000001449"/>
    </source>
</evidence>
<dbReference type="FunCoup" id="B8BWA7">
    <property type="interactions" value="75"/>
</dbReference>
<evidence type="ECO:0000256" key="5">
    <source>
        <dbReference type="ARBA" id="ARBA00022737"/>
    </source>
</evidence>
<evidence type="ECO:0000256" key="11">
    <source>
        <dbReference type="RuleBase" id="RU000488"/>
    </source>
</evidence>
<dbReference type="PROSITE" id="PS50920">
    <property type="entry name" value="SOLCAR"/>
    <property type="match status" value="2"/>
</dbReference>
<sequence>MSVPNTALYLSLYDEITVRLRQHSTNTETDANGSISIPLIAGAISRLVSSVATAPLELIRTRQASLVGNSTSKGAASGIIQEFQFLYRTNGLRSFYTGLGPMLWRDVPFSSLYFLCLEQSKSALANSYREQGAIISPSVQAAHVFGSGLVAGAVATALTTPFDVIKTRRQMVAKEGHSCFEHSIPSGTIGYMRHIFKVEGMAGLWRGNKTRMLKVAPACAIMISCYDFGKKVFEEML</sequence>
<dbReference type="SUPFAM" id="SSF103506">
    <property type="entry name" value="Mitochondrial carrier"/>
    <property type="match status" value="1"/>
</dbReference>
<dbReference type="InterPro" id="IPR018108">
    <property type="entry name" value="MCP_transmembrane"/>
</dbReference>
<keyword evidence="3 11" id="KW-0813">Transport</keyword>
<dbReference type="eggNOG" id="KOG0761">
    <property type="taxonomic scope" value="Eukaryota"/>
</dbReference>